<evidence type="ECO:0000259" key="3">
    <source>
        <dbReference type="Pfam" id="PF00487"/>
    </source>
</evidence>
<evidence type="ECO:0000256" key="2">
    <source>
        <dbReference type="SAM" id="Phobius"/>
    </source>
</evidence>
<dbReference type="Pfam" id="PF00487">
    <property type="entry name" value="FA_desaturase"/>
    <property type="match status" value="1"/>
</dbReference>
<feature type="compositionally biased region" description="Acidic residues" evidence="1">
    <location>
        <begin position="379"/>
        <end position="389"/>
    </location>
</feature>
<feature type="compositionally biased region" description="Basic and acidic residues" evidence="1">
    <location>
        <begin position="366"/>
        <end position="376"/>
    </location>
</feature>
<protein>
    <submittedName>
        <fullName evidence="5">Sphingolipid delta(4)-desaturase DES1</fullName>
    </submittedName>
</protein>
<keyword evidence="2" id="KW-0812">Transmembrane</keyword>
<dbReference type="PANTHER" id="PTHR12879:SF8">
    <property type="entry name" value="SPHINGOLIPID DELTA(4)-DESATURASE DES1"/>
    <property type="match status" value="1"/>
</dbReference>
<feature type="transmembrane region" description="Helical" evidence="2">
    <location>
        <begin position="178"/>
        <end position="196"/>
    </location>
</feature>
<feature type="transmembrane region" description="Helical" evidence="2">
    <location>
        <begin position="88"/>
        <end position="110"/>
    </location>
</feature>
<feature type="transmembrane region" description="Helical" evidence="2">
    <location>
        <begin position="117"/>
        <end position="138"/>
    </location>
</feature>
<keyword evidence="2" id="KW-0472">Membrane</keyword>
<feature type="transmembrane region" description="Helical" evidence="2">
    <location>
        <begin position="231"/>
        <end position="250"/>
    </location>
</feature>
<dbReference type="GO" id="GO:0016020">
    <property type="term" value="C:membrane"/>
    <property type="evidence" value="ECO:0007669"/>
    <property type="project" value="GOC"/>
</dbReference>
<accession>A0A7J7IQN7</accession>
<reference evidence="5 6" key="1">
    <citation type="journal article" date="2020" name="J. Phycol.">
        <title>Comparative genome analysis reveals Cyanidiococcus gen. nov., a new extremophilic red algal genus sister to Cyanidioschyzon (Cyanidioschyzonaceae, Rhodophyta).</title>
        <authorList>
            <person name="Liu S.-L."/>
            <person name="Chiang Y.-R."/>
            <person name="Yoon H.S."/>
            <person name="Fu H.-Y."/>
        </authorList>
    </citation>
    <scope>NUCLEOTIDE SEQUENCE [LARGE SCALE GENOMIC DNA]</scope>
    <source>
        <strain evidence="5 6">THAL066</strain>
    </source>
</reference>
<evidence type="ECO:0000313" key="5">
    <source>
        <dbReference type="EMBL" id="KAF6005039.1"/>
    </source>
</evidence>
<dbReference type="InterPro" id="IPR013866">
    <property type="entry name" value="Sphingolipid_d4-desaturase_N"/>
</dbReference>
<feature type="transmembrane region" description="Helical" evidence="2">
    <location>
        <begin position="63"/>
        <end position="82"/>
    </location>
</feature>
<keyword evidence="2" id="KW-1133">Transmembrane helix</keyword>
<feature type="domain" description="Sphingolipid delta4-desaturase N-terminal" evidence="4">
    <location>
        <begin position="35"/>
        <end position="60"/>
    </location>
</feature>
<proteinExistence type="predicted"/>
<evidence type="ECO:0000313" key="6">
    <source>
        <dbReference type="Proteomes" id="UP000530660"/>
    </source>
</evidence>
<evidence type="ECO:0000259" key="4">
    <source>
        <dbReference type="Pfam" id="PF08557"/>
    </source>
</evidence>
<dbReference type="EMBL" id="VWRR01000002">
    <property type="protein sequence ID" value="KAF6005039.1"/>
    <property type="molecule type" value="Genomic_DNA"/>
</dbReference>
<dbReference type="PANTHER" id="PTHR12879">
    <property type="entry name" value="SPHINGOLIPID DELTA 4 DESATURASE/C-4 HYDROXYLASE PROTEIN DES2"/>
    <property type="match status" value="1"/>
</dbReference>
<organism evidence="5 6">
    <name type="scientific">Cyanidiococcus yangmingshanensis</name>
    <dbReference type="NCBI Taxonomy" id="2690220"/>
    <lineage>
        <taxon>Eukaryota</taxon>
        <taxon>Rhodophyta</taxon>
        <taxon>Bangiophyceae</taxon>
        <taxon>Cyanidiales</taxon>
        <taxon>Cyanidiaceae</taxon>
        <taxon>Cyanidiococcus</taxon>
    </lineage>
</organism>
<gene>
    <name evidence="5" type="primary">DEGS1</name>
    <name evidence="5" type="ORF">F1559_004972</name>
</gene>
<dbReference type="Proteomes" id="UP000530660">
    <property type="component" value="Unassembled WGS sequence"/>
</dbReference>
<feature type="domain" description="Fatty acid desaturase" evidence="3">
    <location>
        <begin position="88"/>
        <end position="318"/>
    </location>
</feature>
<dbReference type="OrthoDB" id="200948at2759"/>
<comment type="caution">
    <text evidence="5">The sequence shown here is derived from an EMBL/GenBank/DDBJ whole genome shotgun (WGS) entry which is preliminary data.</text>
</comment>
<dbReference type="Pfam" id="PF08557">
    <property type="entry name" value="Lipid_DES"/>
    <property type="match status" value="1"/>
</dbReference>
<dbReference type="InterPro" id="IPR005804">
    <property type="entry name" value="FA_desaturase_dom"/>
</dbReference>
<dbReference type="AlphaFoldDB" id="A0A7J7IQN7"/>
<keyword evidence="6" id="KW-1185">Reference proteome</keyword>
<feature type="region of interest" description="Disordered" evidence="1">
    <location>
        <begin position="358"/>
        <end position="390"/>
    </location>
</feature>
<dbReference type="GO" id="GO:0042284">
    <property type="term" value="F:sphingolipid delta-4 desaturase activity"/>
    <property type="evidence" value="ECO:0007669"/>
    <property type="project" value="TreeGrafter"/>
</dbReference>
<dbReference type="GO" id="GO:0046513">
    <property type="term" value="P:ceramide biosynthetic process"/>
    <property type="evidence" value="ECO:0007669"/>
    <property type="project" value="TreeGrafter"/>
</dbReference>
<sequence length="410" mass="47301">MQTTTELEQQIRLWSRLGVSTENAEFAASKQIRRKHPHGSRRAQLLREHPEVSKLYGTNVKSAVYVVLLVALQLLVAIRFVGRGQFPWYLAVFLAYVFGAVVDHAQWVLIHDATHNLIFGSVALNRFILCVANTIHVVPSGMMFRYYHILHHIELNRVERDPDVPAAWEARLVGNSSWRKAVWLALFFVFQSLRLVSYSHRIPNLREFVWFGVNDALNLATMYGVWRLGGWLSIVYLTLSSIFSVGLHPLGARWIQEHYPTLPFQSTYSYYGWANRVAFNIGFHNEHHDLPSVPWNRLPQLKRLAPEYYDTLFAYRSYRKLLREFILDPRWSLLRRWEADLAAARKELLEQEACQRQEQSLQGSDAEPKQIDKDNLCVETDETPTEDATECSLAVIESSASDEDSSCGPK</sequence>
<evidence type="ECO:0000256" key="1">
    <source>
        <dbReference type="SAM" id="MobiDB-lite"/>
    </source>
</evidence>
<name>A0A7J7IQN7_9RHOD</name>